<dbReference type="OrthoDB" id="9770415at2"/>
<evidence type="ECO:0000256" key="4">
    <source>
        <dbReference type="ARBA" id="ARBA00022692"/>
    </source>
</evidence>
<dbReference type="RefSeq" id="WP_113036035.1">
    <property type="nucleotide sequence ID" value="NZ_QMFB01000039.1"/>
</dbReference>
<feature type="transmembrane region" description="Helical" evidence="9">
    <location>
        <begin position="56"/>
        <end position="76"/>
    </location>
</feature>
<dbReference type="EMBL" id="QMFB01000039">
    <property type="protein sequence ID" value="RAV11136.1"/>
    <property type="molecule type" value="Genomic_DNA"/>
</dbReference>
<dbReference type="InterPro" id="IPR039421">
    <property type="entry name" value="Type_1_exporter"/>
</dbReference>
<gene>
    <name evidence="12" type="ORF">DQG23_36845</name>
</gene>
<evidence type="ECO:0000259" key="11">
    <source>
        <dbReference type="PROSITE" id="PS50929"/>
    </source>
</evidence>
<feature type="domain" description="ABC transporter" evidence="10">
    <location>
        <begin position="337"/>
        <end position="570"/>
    </location>
</feature>
<dbReference type="GO" id="GO:0005524">
    <property type="term" value="F:ATP binding"/>
    <property type="evidence" value="ECO:0007669"/>
    <property type="project" value="UniProtKB-KW"/>
</dbReference>
<evidence type="ECO:0000313" key="12">
    <source>
        <dbReference type="EMBL" id="RAV11136.1"/>
    </source>
</evidence>
<keyword evidence="7 9" id="KW-1133">Transmembrane helix</keyword>
<dbReference type="InterPro" id="IPR036640">
    <property type="entry name" value="ABC1_TM_sf"/>
</dbReference>
<dbReference type="Gene3D" id="3.40.50.300">
    <property type="entry name" value="P-loop containing nucleotide triphosphate hydrolases"/>
    <property type="match status" value="1"/>
</dbReference>
<dbReference type="PANTHER" id="PTHR43394">
    <property type="entry name" value="ATP-DEPENDENT PERMEASE MDL1, MITOCHONDRIAL"/>
    <property type="match status" value="1"/>
</dbReference>
<organism evidence="12 13">
    <name type="scientific">Paenibacillus contaminans</name>
    <dbReference type="NCBI Taxonomy" id="450362"/>
    <lineage>
        <taxon>Bacteria</taxon>
        <taxon>Bacillati</taxon>
        <taxon>Bacillota</taxon>
        <taxon>Bacilli</taxon>
        <taxon>Bacillales</taxon>
        <taxon>Paenibacillaceae</taxon>
        <taxon>Paenibacillus</taxon>
    </lineage>
</organism>
<dbReference type="AlphaFoldDB" id="A0A329LVH0"/>
<evidence type="ECO:0000256" key="9">
    <source>
        <dbReference type="SAM" id="Phobius"/>
    </source>
</evidence>
<accession>A0A329LVH0</accession>
<dbReference type="InterPro" id="IPR011527">
    <property type="entry name" value="ABC1_TM_dom"/>
</dbReference>
<keyword evidence="4 9" id="KW-0812">Transmembrane</keyword>
<keyword evidence="6 12" id="KW-0067">ATP-binding</keyword>
<sequence>MEVFRSLKEYYWRERKLLVLAIVFLLSSTALGLVYPLLLRYLIDDVIMKGQFEKVLGLAVLMISVVAVKASFSFAFGHFGGLAGNRIAFNLRNALYRKLQNLSFSYYDKAKTGDLMSRVTGDLETFRHFMGYELPHMFNFCASILFGSAVMFTISWKLTLFVLASMPLLIYLAVRFQSRVQPALRSIRTSVSQLTAVVQENISGVRTVKAFGREPYEIDKFARQSESYKDISVKTGYILSNYIPVMEWTVNLSVVILMGAGGYLVLNNALTLGELVAFFSLVWYIIGPLWHTGHHINIYAQSKTSAERVSEVLHHYVQIKDKADAKPMPAGSVEGRIRFEDVTFAYDGKTPALAHIDIDVRPGTAIGILGGTGSGKSTIIQLLMRAYDVTQGRIMLDGNDIRDLRLEDLRREMAFVFQETFLFSSTIRNNIAYGIGDVSMDEIISAAKLVQAHDFIMELPEGYDTVVGERGLGLSGGQKQRIAIARALIKRPKLLILDDATSAVDMETEHAIQMGLSSLQDCTVIIIAHRISSLQHADEIIVLDEGRIAERGTHRELLNRHGRYAETYRIQHEDNAPKKPEAEERRLVYHE</sequence>
<comment type="subcellular location">
    <subcellularLocation>
        <location evidence="1">Cell membrane</location>
        <topology evidence="1">Multi-pass membrane protein</topology>
    </subcellularLocation>
</comment>
<feature type="domain" description="ABC transmembrane type-1" evidence="11">
    <location>
        <begin position="19"/>
        <end position="301"/>
    </location>
</feature>
<dbReference type="PROSITE" id="PS50893">
    <property type="entry name" value="ABC_TRANSPORTER_2"/>
    <property type="match status" value="1"/>
</dbReference>
<dbReference type="Proteomes" id="UP000250369">
    <property type="component" value="Unassembled WGS sequence"/>
</dbReference>
<evidence type="ECO:0000256" key="8">
    <source>
        <dbReference type="ARBA" id="ARBA00023136"/>
    </source>
</evidence>
<evidence type="ECO:0000256" key="3">
    <source>
        <dbReference type="ARBA" id="ARBA00022475"/>
    </source>
</evidence>
<dbReference type="SUPFAM" id="SSF90123">
    <property type="entry name" value="ABC transporter transmembrane region"/>
    <property type="match status" value="1"/>
</dbReference>
<dbReference type="GO" id="GO:0015421">
    <property type="term" value="F:ABC-type oligopeptide transporter activity"/>
    <property type="evidence" value="ECO:0007669"/>
    <property type="project" value="TreeGrafter"/>
</dbReference>
<evidence type="ECO:0000256" key="2">
    <source>
        <dbReference type="ARBA" id="ARBA00022448"/>
    </source>
</evidence>
<evidence type="ECO:0000256" key="1">
    <source>
        <dbReference type="ARBA" id="ARBA00004651"/>
    </source>
</evidence>
<dbReference type="InterPro" id="IPR017871">
    <property type="entry name" value="ABC_transporter-like_CS"/>
</dbReference>
<feature type="transmembrane region" description="Helical" evidence="9">
    <location>
        <begin position="272"/>
        <end position="290"/>
    </location>
</feature>
<dbReference type="SMART" id="SM00382">
    <property type="entry name" value="AAA"/>
    <property type="match status" value="1"/>
</dbReference>
<evidence type="ECO:0000259" key="10">
    <source>
        <dbReference type="PROSITE" id="PS50893"/>
    </source>
</evidence>
<feature type="transmembrane region" description="Helical" evidence="9">
    <location>
        <begin position="160"/>
        <end position="178"/>
    </location>
</feature>
<dbReference type="PROSITE" id="PS50929">
    <property type="entry name" value="ABC_TM1F"/>
    <property type="match status" value="1"/>
</dbReference>
<evidence type="ECO:0000256" key="7">
    <source>
        <dbReference type="ARBA" id="ARBA00022989"/>
    </source>
</evidence>
<dbReference type="Gene3D" id="1.20.1560.10">
    <property type="entry name" value="ABC transporter type 1, transmembrane domain"/>
    <property type="match status" value="1"/>
</dbReference>
<keyword evidence="2" id="KW-0813">Transport</keyword>
<keyword evidence="3" id="KW-1003">Cell membrane</keyword>
<dbReference type="InterPro" id="IPR027417">
    <property type="entry name" value="P-loop_NTPase"/>
</dbReference>
<dbReference type="CDD" id="cd18542">
    <property type="entry name" value="ABC_6TM_YknU_like"/>
    <property type="match status" value="1"/>
</dbReference>
<dbReference type="Pfam" id="PF00664">
    <property type="entry name" value="ABC_membrane"/>
    <property type="match status" value="1"/>
</dbReference>
<protein>
    <submittedName>
        <fullName evidence="12">ABC transporter ATP-binding protein</fullName>
    </submittedName>
</protein>
<dbReference type="FunFam" id="3.40.50.300:FF:000221">
    <property type="entry name" value="Multidrug ABC transporter ATP-binding protein"/>
    <property type="match status" value="1"/>
</dbReference>
<evidence type="ECO:0000256" key="5">
    <source>
        <dbReference type="ARBA" id="ARBA00022741"/>
    </source>
</evidence>
<keyword evidence="8 9" id="KW-0472">Membrane</keyword>
<keyword evidence="5" id="KW-0547">Nucleotide-binding</keyword>
<reference evidence="12 13" key="1">
    <citation type="journal article" date="2009" name="Int. J. Syst. Evol. Microbiol.">
        <title>Paenibacillus contaminans sp. nov., isolated from a contaminated laboratory plate.</title>
        <authorList>
            <person name="Chou J.H."/>
            <person name="Lee J.H."/>
            <person name="Lin M.C."/>
            <person name="Chang P.S."/>
            <person name="Arun A.B."/>
            <person name="Young C.C."/>
            <person name="Chen W.M."/>
        </authorList>
    </citation>
    <scope>NUCLEOTIDE SEQUENCE [LARGE SCALE GENOMIC DNA]</scope>
    <source>
        <strain evidence="12 13">CKOBP-6</strain>
    </source>
</reference>
<evidence type="ECO:0000313" key="13">
    <source>
        <dbReference type="Proteomes" id="UP000250369"/>
    </source>
</evidence>
<dbReference type="GO" id="GO:0016887">
    <property type="term" value="F:ATP hydrolysis activity"/>
    <property type="evidence" value="ECO:0007669"/>
    <property type="project" value="InterPro"/>
</dbReference>
<evidence type="ECO:0000256" key="6">
    <source>
        <dbReference type="ARBA" id="ARBA00022840"/>
    </source>
</evidence>
<comment type="caution">
    <text evidence="12">The sequence shown here is derived from an EMBL/GenBank/DDBJ whole genome shotgun (WGS) entry which is preliminary data.</text>
</comment>
<dbReference type="InterPro" id="IPR003439">
    <property type="entry name" value="ABC_transporter-like_ATP-bd"/>
</dbReference>
<keyword evidence="13" id="KW-1185">Reference proteome</keyword>
<dbReference type="SUPFAM" id="SSF52540">
    <property type="entry name" value="P-loop containing nucleoside triphosphate hydrolases"/>
    <property type="match status" value="1"/>
</dbReference>
<dbReference type="PANTHER" id="PTHR43394:SF1">
    <property type="entry name" value="ATP-BINDING CASSETTE SUB-FAMILY B MEMBER 10, MITOCHONDRIAL"/>
    <property type="match status" value="1"/>
</dbReference>
<dbReference type="Pfam" id="PF00005">
    <property type="entry name" value="ABC_tran"/>
    <property type="match status" value="1"/>
</dbReference>
<proteinExistence type="predicted"/>
<dbReference type="PROSITE" id="PS00211">
    <property type="entry name" value="ABC_TRANSPORTER_1"/>
    <property type="match status" value="1"/>
</dbReference>
<name>A0A329LVH0_9BACL</name>
<dbReference type="GO" id="GO:0005886">
    <property type="term" value="C:plasma membrane"/>
    <property type="evidence" value="ECO:0007669"/>
    <property type="project" value="UniProtKB-SubCell"/>
</dbReference>
<dbReference type="InterPro" id="IPR003593">
    <property type="entry name" value="AAA+_ATPase"/>
</dbReference>